<dbReference type="NCBIfam" id="TIGR00732">
    <property type="entry name" value="dprA"/>
    <property type="match status" value="1"/>
</dbReference>
<dbReference type="PANTHER" id="PTHR43022">
    <property type="entry name" value="PROTEIN SMF"/>
    <property type="match status" value="1"/>
</dbReference>
<proteinExistence type="inferred from homology"/>
<evidence type="ECO:0000256" key="1">
    <source>
        <dbReference type="ARBA" id="ARBA00006525"/>
    </source>
</evidence>
<dbReference type="KEGG" id="aram:KAR29_09985"/>
<dbReference type="EMBL" id="CP072943">
    <property type="protein sequence ID" value="QTX33774.1"/>
    <property type="molecule type" value="Genomic_DNA"/>
</dbReference>
<feature type="domain" description="Smf/DprA SLOG" evidence="2">
    <location>
        <begin position="71"/>
        <end position="274"/>
    </location>
</feature>
<accession>A0A9Q7EXN8</accession>
<evidence type="ECO:0000313" key="3">
    <source>
        <dbReference type="EMBL" id="QTX33774.1"/>
    </source>
</evidence>
<evidence type="ECO:0000259" key="2">
    <source>
        <dbReference type="Pfam" id="PF02481"/>
    </source>
</evidence>
<dbReference type="InterPro" id="IPR003488">
    <property type="entry name" value="DprA"/>
</dbReference>
<dbReference type="SUPFAM" id="SSF102405">
    <property type="entry name" value="MCP/YpsA-like"/>
    <property type="match status" value="1"/>
</dbReference>
<protein>
    <submittedName>
        <fullName evidence="3">DNA-processing protein DprA</fullName>
    </submittedName>
</protein>
<keyword evidence="4" id="KW-1185">Reference proteome</keyword>
<sequence>MLLGGCESFDRDDLEGLRLEGVDAVELLEGGISLWKGLGLTERVRAFLEEGLARQWADRELDRCRDLGVTVVTVDDEAYPDSLRRLPGAPLALYLRGTFPSLEGSVAVVGTRRCSTYGHRVAHDLGCRLSQIGLAVVSGGASGIDGAAHSGALDGGFPTVAVLGTGVDRVFPRGHEDLFRSIAAKGALVSEYPLGTEARPWRFPRRNRIIIGLASRLVVVEAPKRSGAMITARLALEASREVWVVPGRLGEGVCEGSNRLLFDGAFPLVDLDEFVGLNGQRQLSLFDTPSLPAPTRSLQLSEEEKRLYFILRDRGERAVDNLAAQGKMGAADVVRILSLLAARGLVYPSGPGRWSAGPGI</sequence>
<evidence type="ECO:0000313" key="4">
    <source>
        <dbReference type="Proteomes" id="UP000671879"/>
    </source>
</evidence>
<gene>
    <name evidence="3" type="primary">dprA</name>
    <name evidence="3" type="ORF">KAR29_09985</name>
</gene>
<reference evidence="4" key="1">
    <citation type="submission" date="2021-04" db="EMBL/GenBank/DDBJ databases">
        <title>A novel Synergistetes isolate from a pyrite-forming mixed culture.</title>
        <authorList>
            <person name="Bunk B."/>
            <person name="Sproer C."/>
            <person name="Spring S."/>
            <person name="Pester M."/>
        </authorList>
    </citation>
    <scope>NUCLEOTIDE SEQUENCE [LARGE SCALE GENOMIC DNA]</scope>
    <source>
        <strain evidence="4">J.5.4.2-T.3.5.2</strain>
    </source>
</reference>
<organism evidence="3 4">
    <name type="scientific">Aminithiophilus ramosus</name>
    <dbReference type="NCBI Taxonomy" id="3029084"/>
    <lineage>
        <taxon>Bacteria</taxon>
        <taxon>Thermotogati</taxon>
        <taxon>Synergistota</taxon>
        <taxon>Synergistia</taxon>
        <taxon>Synergistales</taxon>
        <taxon>Aminithiophilaceae</taxon>
        <taxon>Aminithiophilus</taxon>
    </lineage>
</organism>
<dbReference type="Proteomes" id="UP000671879">
    <property type="component" value="Chromosome"/>
</dbReference>
<dbReference type="Gene3D" id="3.40.50.450">
    <property type="match status" value="1"/>
</dbReference>
<dbReference type="PANTHER" id="PTHR43022:SF1">
    <property type="entry name" value="PROTEIN SMF"/>
    <property type="match status" value="1"/>
</dbReference>
<name>A0A9Q7EXN8_9BACT</name>
<dbReference type="Pfam" id="PF02481">
    <property type="entry name" value="DNA_processg_A"/>
    <property type="match status" value="1"/>
</dbReference>
<dbReference type="AlphaFoldDB" id="A0A9Q7EXN8"/>
<dbReference type="GO" id="GO:0009294">
    <property type="term" value="P:DNA-mediated transformation"/>
    <property type="evidence" value="ECO:0007669"/>
    <property type="project" value="InterPro"/>
</dbReference>
<dbReference type="InterPro" id="IPR057666">
    <property type="entry name" value="DrpA_SLOG"/>
</dbReference>
<comment type="similarity">
    <text evidence="1">Belongs to the DprA/Smf family.</text>
</comment>